<dbReference type="PROSITE" id="PS00330">
    <property type="entry name" value="HEMOLYSIN_CALCIUM"/>
    <property type="match status" value="3"/>
</dbReference>
<dbReference type="InterPro" id="IPR001343">
    <property type="entry name" value="Hemolysn_Ca-bd"/>
</dbReference>
<dbReference type="InterPro" id="IPR011049">
    <property type="entry name" value="Serralysin-like_metalloprot_C"/>
</dbReference>
<evidence type="ECO:0000256" key="1">
    <source>
        <dbReference type="ARBA" id="ARBA00004613"/>
    </source>
</evidence>
<feature type="non-terminal residue" evidence="4">
    <location>
        <position position="1"/>
    </location>
</feature>
<dbReference type="Gene3D" id="2.150.10.10">
    <property type="entry name" value="Serralysin-like metalloprotease, C-terminal"/>
    <property type="match status" value="2"/>
</dbReference>
<organism evidence="4 5">
    <name type="scientific">Myxococcus llanfairpwllgwyngyllgogerychwyrndrobwllllantysiliogogogochensis</name>
    <dbReference type="NCBI Taxonomy" id="2590453"/>
    <lineage>
        <taxon>Bacteria</taxon>
        <taxon>Pseudomonadati</taxon>
        <taxon>Myxococcota</taxon>
        <taxon>Myxococcia</taxon>
        <taxon>Myxococcales</taxon>
        <taxon>Cystobacterineae</taxon>
        <taxon>Myxococcaceae</taxon>
        <taxon>Myxococcus</taxon>
    </lineage>
</organism>
<dbReference type="Proteomes" id="UP000315369">
    <property type="component" value="Unassembled WGS sequence"/>
</dbReference>
<evidence type="ECO:0000256" key="2">
    <source>
        <dbReference type="ARBA" id="ARBA00022525"/>
    </source>
</evidence>
<dbReference type="PRINTS" id="PR00313">
    <property type="entry name" value="CABNDNGRPT"/>
</dbReference>
<feature type="domain" description="Haemolysin-type calcium binding-related" evidence="3">
    <location>
        <begin position="208"/>
        <end position="249"/>
    </location>
</feature>
<sequence length="249" mass="26610">VQIERQDNELVLRIAGSDDHVRVMNYFLDDAAGGWALGGIGFEDDAQTLWSVQDVKLMALQGTAGGNRIVGYASDDTLQGLDGNDTLEGRGGNDLLEGGTGNDWLHGQAGNDRLLGGEGADVLQGGDGDDVLDGGAGNDILSGGYGLNNVYRFGRGDGQDYVQIGHDPYGMDTSANRQNTLQFKEGVKPEDVVLRQVHDGWNSGDKGLEVSIAGTQDKVIVRSFFRDEDPGNPYSAVQRMVFADGTVWD</sequence>
<dbReference type="AlphaFoldDB" id="A0A540WHN2"/>
<protein>
    <submittedName>
        <fullName evidence="4">RTX toxin</fullName>
    </submittedName>
</protein>
<accession>A0A540WHN2</accession>
<dbReference type="SUPFAM" id="SSF51120">
    <property type="entry name" value="beta-Roll"/>
    <property type="match status" value="1"/>
</dbReference>
<dbReference type="GO" id="GO:0005509">
    <property type="term" value="F:calcium ion binding"/>
    <property type="evidence" value="ECO:0007669"/>
    <property type="project" value="InterPro"/>
</dbReference>
<dbReference type="Pfam" id="PF00353">
    <property type="entry name" value="HemolysinCabind"/>
    <property type="match status" value="1"/>
</dbReference>
<dbReference type="PANTHER" id="PTHR38340:SF1">
    <property type="entry name" value="S-LAYER PROTEIN"/>
    <property type="match status" value="1"/>
</dbReference>
<dbReference type="InterPro" id="IPR018511">
    <property type="entry name" value="Hemolysin-typ_Ca-bd_CS"/>
</dbReference>
<comment type="subcellular location">
    <subcellularLocation>
        <location evidence="1">Secreted</location>
    </subcellularLocation>
</comment>
<name>A0A540WHN2_9BACT</name>
<keyword evidence="2" id="KW-0964">Secreted</keyword>
<evidence type="ECO:0000313" key="4">
    <source>
        <dbReference type="EMBL" id="TQF08520.1"/>
    </source>
</evidence>
<dbReference type="EMBL" id="VIFM01000581">
    <property type="protein sequence ID" value="TQF08520.1"/>
    <property type="molecule type" value="Genomic_DNA"/>
</dbReference>
<proteinExistence type="predicted"/>
<keyword evidence="5" id="KW-1185">Reference proteome</keyword>
<evidence type="ECO:0000259" key="3">
    <source>
        <dbReference type="Pfam" id="PF06594"/>
    </source>
</evidence>
<comment type="caution">
    <text evidence="4">The sequence shown here is derived from an EMBL/GenBank/DDBJ whole genome shotgun (WGS) entry which is preliminary data.</text>
</comment>
<evidence type="ECO:0000313" key="5">
    <source>
        <dbReference type="Proteomes" id="UP000315369"/>
    </source>
</evidence>
<dbReference type="InterPro" id="IPR010566">
    <property type="entry name" value="Haemolys_ca-bd"/>
</dbReference>
<dbReference type="InterPro" id="IPR050557">
    <property type="entry name" value="RTX_toxin/Mannuronan_C5-epim"/>
</dbReference>
<gene>
    <name evidence="4" type="ORF">FJV41_49475</name>
</gene>
<feature type="non-terminal residue" evidence="4">
    <location>
        <position position="249"/>
    </location>
</feature>
<reference evidence="4 5" key="1">
    <citation type="submission" date="2019-06" db="EMBL/GenBank/DDBJ databases">
        <authorList>
            <person name="Livingstone P."/>
            <person name="Whitworth D."/>
        </authorList>
    </citation>
    <scope>NUCLEOTIDE SEQUENCE [LARGE SCALE GENOMIC DNA]</scope>
    <source>
        <strain evidence="4 5">AM401</strain>
    </source>
</reference>
<dbReference type="PANTHER" id="PTHR38340">
    <property type="entry name" value="S-LAYER PROTEIN"/>
    <property type="match status" value="1"/>
</dbReference>
<dbReference type="Pfam" id="PF06594">
    <property type="entry name" value="HCBP_related"/>
    <property type="match status" value="1"/>
</dbReference>
<dbReference type="GO" id="GO:0005576">
    <property type="term" value="C:extracellular region"/>
    <property type="evidence" value="ECO:0007669"/>
    <property type="project" value="UniProtKB-SubCell"/>
</dbReference>